<gene>
    <name evidence="16" type="primary">xsc</name>
    <name evidence="16" type="ORF">ROTO_09390</name>
</gene>
<dbReference type="GO" id="GO:0030976">
    <property type="term" value="F:thiamine pyrophosphate binding"/>
    <property type="evidence" value="ECO:0007669"/>
    <property type="project" value="InterPro"/>
</dbReference>
<evidence type="ECO:0000313" key="17">
    <source>
        <dbReference type="Proteomes" id="UP000037046"/>
    </source>
</evidence>
<dbReference type="Gene3D" id="3.40.50.970">
    <property type="match status" value="2"/>
</dbReference>
<evidence type="ECO:0000256" key="5">
    <source>
        <dbReference type="ARBA" id="ARBA00022679"/>
    </source>
</evidence>
<evidence type="ECO:0000259" key="14">
    <source>
        <dbReference type="Pfam" id="PF02775"/>
    </source>
</evidence>
<proteinExistence type="inferred from homology"/>
<dbReference type="GO" id="GO:0000287">
    <property type="term" value="F:magnesium ion binding"/>
    <property type="evidence" value="ECO:0007669"/>
    <property type="project" value="InterPro"/>
</dbReference>
<evidence type="ECO:0000256" key="3">
    <source>
        <dbReference type="ARBA" id="ARBA00007812"/>
    </source>
</evidence>
<dbReference type="Proteomes" id="UP000037046">
    <property type="component" value="Unassembled WGS sequence"/>
</dbReference>
<dbReference type="InterPro" id="IPR029035">
    <property type="entry name" value="DHS-like_NAD/FAD-binding_dom"/>
</dbReference>
<keyword evidence="5 16" id="KW-0808">Transferase</keyword>
<evidence type="ECO:0000256" key="9">
    <source>
        <dbReference type="ARBA" id="ARBA00023315"/>
    </source>
</evidence>
<evidence type="ECO:0000259" key="13">
    <source>
        <dbReference type="Pfam" id="PF00205"/>
    </source>
</evidence>
<evidence type="ECO:0000256" key="8">
    <source>
        <dbReference type="ARBA" id="ARBA00023052"/>
    </source>
</evidence>
<dbReference type="InterPro" id="IPR000399">
    <property type="entry name" value="TPP-bd_CS"/>
</dbReference>
<reference evidence="17" key="1">
    <citation type="submission" date="2015-07" db="EMBL/GenBank/DDBJ databases">
        <title>Draft Genome Sequence of Roseovarius tolerans EL-164, a producer of N-Acylated Alanine Methyl Esters (NAMEs).</title>
        <authorList>
            <person name="Voget S."/>
            <person name="Bruns H."/>
            <person name="Wagner-Doebler I."/>
            <person name="Schulz S."/>
            <person name="Daniel R."/>
        </authorList>
    </citation>
    <scope>NUCLEOTIDE SEQUENCE [LARGE SCALE GENOMIC DNA]</scope>
    <source>
        <strain evidence="17">EL-164</strain>
    </source>
</reference>
<dbReference type="GO" id="GO:0050660">
    <property type="term" value="F:flavin adenine dinucleotide binding"/>
    <property type="evidence" value="ECO:0007669"/>
    <property type="project" value="TreeGrafter"/>
</dbReference>
<dbReference type="NCBIfam" id="NF005713">
    <property type="entry name" value="PRK07525.1"/>
    <property type="match status" value="1"/>
</dbReference>
<keyword evidence="8 12" id="KW-0786">Thiamine pyrophosphate</keyword>
<dbReference type="Pfam" id="PF02776">
    <property type="entry name" value="TPP_enzyme_N"/>
    <property type="match status" value="1"/>
</dbReference>
<dbReference type="GO" id="GO:0050487">
    <property type="term" value="F:sulfoacetaldehyde acetyltransferase activity"/>
    <property type="evidence" value="ECO:0007669"/>
    <property type="project" value="UniProtKB-UniRule"/>
</dbReference>
<dbReference type="GO" id="GO:0003984">
    <property type="term" value="F:acetolactate synthase activity"/>
    <property type="evidence" value="ECO:0007669"/>
    <property type="project" value="TreeGrafter"/>
</dbReference>
<dbReference type="InterPro" id="IPR045229">
    <property type="entry name" value="TPP_enz"/>
</dbReference>
<dbReference type="Gene3D" id="3.40.50.1220">
    <property type="entry name" value="TPP-binding domain"/>
    <property type="match status" value="1"/>
</dbReference>
<comment type="similarity">
    <text evidence="3 12">Belongs to the TPP enzyme family.</text>
</comment>
<evidence type="ECO:0000256" key="1">
    <source>
        <dbReference type="ARBA" id="ARBA00001946"/>
    </source>
</evidence>
<dbReference type="InterPro" id="IPR012000">
    <property type="entry name" value="Thiamin_PyroP_enz_cen_dom"/>
</dbReference>
<dbReference type="SUPFAM" id="SSF52518">
    <property type="entry name" value="Thiamin diphosphate-binding fold (THDP-binding)"/>
    <property type="match status" value="2"/>
</dbReference>
<evidence type="ECO:0000256" key="10">
    <source>
        <dbReference type="ARBA" id="ARBA00074574"/>
    </source>
</evidence>
<dbReference type="AlphaFoldDB" id="A0A0L6CXJ8"/>
<feature type="domain" description="Thiamine pyrophosphate enzyme central" evidence="13">
    <location>
        <begin position="187"/>
        <end position="323"/>
    </location>
</feature>
<dbReference type="InterPro" id="IPR029061">
    <property type="entry name" value="THDP-binding"/>
</dbReference>
<dbReference type="GO" id="GO:0005948">
    <property type="term" value="C:acetolactate synthase complex"/>
    <property type="evidence" value="ECO:0007669"/>
    <property type="project" value="TreeGrafter"/>
</dbReference>
<dbReference type="InterPro" id="IPR017820">
    <property type="entry name" value="Sulphoacetald_Actrfrase"/>
</dbReference>
<evidence type="ECO:0000256" key="11">
    <source>
        <dbReference type="NCBIfam" id="TIGR03457"/>
    </source>
</evidence>
<dbReference type="InterPro" id="IPR011766">
    <property type="entry name" value="TPP_enzyme_TPP-bd"/>
</dbReference>
<comment type="cofactor">
    <cofactor evidence="2">
        <name>thiamine diphosphate</name>
        <dbReference type="ChEBI" id="CHEBI:58937"/>
    </cofactor>
</comment>
<dbReference type="STRING" id="74031.SAMN04488077_10289"/>
<dbReference type="InterPro" id="IPR012001">
    <property type="entry name" value="Thiamin_PyroP_enz_TPP-bd_dom"/>
</dbReference>
<dbReference type="FunFam" id="3.40.50.970:FF:000107">
    <property type="entry name" value="Sulfoacetaldehyde acetyltransferase Xsc"/>
    <property type="match status" value="1"/>
</dbReference>
<name>A0A0L6CXJ8_9RHOB</name>
<comment type="caution">
    <text evidence="16">The sequence shown here is derived from an EMBL/GenBank/DDBJ whole genome shotgun (WGS) entry which is preliminary data.</text>
</comment>
<feature type="domain" description="Thiamine pyrophosphate enzyme TPP-binding" evidence="14">
    <location>
        <begin position="404"/>
        <end position="557"/>
    </location>
</feature>
<evidence type="ECO:0000256" key="4">
    <source>
        <dbReference type="ARBA" id="ARBA00012971"/>
    </source>
</evidence>
<keyword evidence="6" id="KW-0479">Metal-binding</keyword>
<dbReference type="PATRIC" id="fig|74031.6.peg.961"/>
<evidence type="ECO:0000256" key="6">
    <source>
        <dbReference type="ARBA" id="ARBA00022723"/>
    </source>
</evidence>
<keyword evidence="7" id="KW-0460">Magnesium</keyword>
<dbReference type="Pfam" id="PF02775">
    <property type="entry name" value="TPP_enzyme_C"/>
    <property type="match status" value="1"/>
</dbReference>
<dbReference type="GO" id="GO:0009099">
    <property type="term" value="P:L-valine biosynthetic process"/>
    <property type="evidence" value="ECO:0007669"/>
    <property type="project" value="TreeGrafter"/>
</dbReference>
<keyword evidence="9 16" id="KW-0012">Acyltransferase</keyword>
<comment type="cofactor">
    <cofactor evidence="1">
        <name>Mg(2+)</name>
        <dbReference type="ChEBI" id="CHEBI:18420"/>
    </cofactor>
</comment>
<evidence type="ECO:0000256" key="12">
    <source>
        <dbReference type="RuleBase" id="RU362132"/>
    </source>
</evidence>
<evidence type="ECO:0000256" key="7">
    <source>
        <dbReference type="ARBA" id="ARBA00022842"/>
    </source>
</evidence>
<evidence type="ECO:0000313" key="16">
    <source>
        <dbReference type="EMBL" id="KNX42430.1"/>
    </source>
</evidence>
<dbReference type="RefSeq" id="WP_050661872.1">
    <property type="nucleotide sequence ID" value="NZ_CP118494.1"/>
</dbReference>
<dbReference type="GO" id="GO:0019529">
    <property type="term" value="P:taurine catabolic process"/>
    <property type="evidence" value="ECO:0007669"/>
    <property type="project" value="UniProtKB-UniRule"/>
</dbReference>
<dbReference type="Pfam" id="PF00205">
    <property type="entry name" value="TPP_enzyme_M"/>
    <property type="match status" value="1"/>
</dbReference>
<protein>
    <recommendedName>
        <fullName evidence="10 11">Sulfoacetaldehyde acetyltransferase</fullName>
        <ecNumber evidence="4 11">2.3.3.15</ecNumber>
    </recommendedName>
</protein>
<accession>A0A0L6CXJ8</accession>
<evidence type="ECO:0000256" key="2">
    <source>
        <dbReference type="ARBA" id="ARBA00001964"/>
    </source>
</evidence>
<dbReference type="NCBIfam" id="TIGR03457">
    <property type="entry name" value="sulphoacet_xsc"/>
    <property type="match status" value="1"/>
</dbReference>
<dbReference type="PANTHER" id="PTHR18968:SF13">
    <property type="entry name" value="ACETOLACTATE SYNTHASE CATALYTIC SUBUNIT, MITOCHONDRIAL"/>
    <property type="match status" value="1"/>
</dbReference>
<sequence>MKMTTEEAFVKTLQMHGIQHAFGIIGSAMMPISDIFPKAGITFWDCAHEGSAGMMADGYTRVTGKMSMMIAQNGPGITNFVTAVKTAYWNHTPLLLVTPQAANKTIGQGGFQEVEQMKLFEDMVAYQEEVRDPTRIAETLNRVILQAKRASAPAQINIPRDFWTQVIDVDLPAIVEFERPSGGETAIAEAAKLLSEAKFPVILNGAGVVLAGGIDASRQLAERLDAPVCVGYQHNDAFPGSHPLFAGPLGYNGSKAGMELIAKADVVLCLGTRLNPFSTLPGYGIDYWPKDAKIIQVDINPDRIGLTKKVTVGIVGDAKKVATSILGTLADSAGDAGREERKALIAQTKSTWAQQLSSMDHEEDDPGTNWNERARADKPDWMSPRMAWRAIQAALPKEAIISSDIGNNCAIGNAYPSFEEGRKYLAPGLFGPCGYGLPSIVGAKIGQPDVPVVGFAGDGAFGIAVNELTAIGREEWPPVTQIVFRNYQWGAEKRNSTLWFDDNFVGTELDQKVSYAGIAQACGLKGVQVKTMDALTDALNQAIKDQMENNTTTLIEVLLNQELGDPFRRDAMKKPVAVAGIDATDMREQQV</sequence>
<dbReference type="PROSITE" id="PS00187">
    <property type="entry name" value="TPP_ENZYMES"/>
    <property type="match status" value="1"/>
</dbReference>
<dbReference type="GO" id="GO:0009097">
    <property type="term" value="P:isoleucine biosynthetic process"/>
    <property type="evidence" value="ECO:0007669"/>
    <property type="project" value="TreeGrafter"/>
</dbReference>
<keyword evidence="17" id="KW-1185">Reference proteome</keyword>
<dbReference type="PANTHER" id="PTHR18968">
    <property type="entry name" value="THIAMINE PYROPHOSPHATE ENZYMES"/>
    <property type="match status" value="1"/>
</dbReference>
<feature type="domain" description="Thiamine pyrophosphate enzyme N-terminal TPP-binding" evidence="15">
    <location>
        <begin position="3"/>
        <end position="118"/>
    </location>
</feature>
<organism evidence="16 17">
    <name type="scientific">Roseovarius tolerans</name>
    <dbReference type="NCBI Taxonomy" id="74031"/>
    <lineage>
        <taxon>Bacteria</taxon>
        <taxon>Pseudomonadati</taxon>
        <taxon>Pseudomonadota</taxon>
        <taxon>Alphaproteobacteria</taxon>
        <taxon>Rhodobacterales</taxon>
        <taxon>Roseobacteraceae</taxon>
        <taxon>Roseovarius</taxon>
    </lineage>
</organism>
<evidence type="ECO:0000259" key="15">
    <source>
        <dbReference type="Pfam" id="PF02776"/>
    </source>
</evidence>
<dbReference type="EMBL" id="LGVV01000008">
    <property type="protein sequence ID" value="KNX42430.1"/>
    <property type="molecule type" value="Genomic_DNA"/>
</dbReference>
<dbReference type="SUPFAM" id="SSF52467">
    <property type="entry name" value="DHS-like NAD/FAD-binding domain"/>
    <property type="match status" value="1"/>
</dbReference>
<dbReference type="CDD" id="cd07035">
    <property type="entry name" value="TPP_PYR_POX_like"/>
    <property type="match status" value="1"/>
</dbReference>
<dbReference type="EC" id="2.3.3.15" evidence="4 11"/>
<dbReference type="OrthoDB" id="4494979at2"/>